<proteinExistence type="predicted"/>
<dbReference type="InterPro" id="IPR050109">
    <property type="entry name" value="HTH-type_TetR-like_transc_reg"/>
</dbReference>
<dbReference type="PANTHER" id="PTHR30328">
    <property type="entry name" value="TRANSCRIPTIONAL REPRESSOR"/>
    <property type="match status" value="1"/>
</dbReference>
<keyword evidence="6" id="KW-1185">Reference proteome</keyword>
<comment type="caution">
    <text evidence="5">The sequence shown here is derived from an EMBL/GenBank/DDBJ whole genome shotgun (WGS) entry which is preliminary data.</text>
</comment>
<dbReference type="SUPFAM" id="SSF46689">
    <property type="entry name" value="Homeodomain-like"/>
    <property type="match status" value="1"/>
</dbReference>
<evidence type="ECO:0000256" key="1">
    <source>
        <dbReference type="ARBA" id="ARBA00023125"/>
    </source>
</evidence>
<dbReference type="Gene3D" id="1.10.357.10">
    <property type="entry name" value="Tetracycline Repressor, domain 2"/>
    <property type="match status" value="1"/>
</dbReference>
<dbReference type="InterPro" id="IPR001647">
    <property type="entry name" value="HTH_TetR"/>
</dbReference>
<dbReference type="GO" id="GO:0003677">
    <property type="term" value="F:DNA binding"/>
    <property type="evidence" value="ECO:0007669"/>
    <property type="project" value="UniProtKB-UniRule"/>
</dbReference>
<sequence length="226" mass="25708">MRYSPAVSKEPVLSSQEMPSAGRKNDPVGLRKRIFDSALAEFAESGLNGARMEKIAEHADTTKRMVVYHFKNKEALYISVLEHVYSQIRRHEVSLNLAALPPAEALVKLVEATFNFHVQNADFIRVICMENMMRGRYIRQSTQIKTLNRSALTVLEDILSRGKQGGLFRADVAARDVHRLISSMSFHQAANQYTFDTLFEGNSQDENYIAHFRQMAVQVTLRFVTL</sequence>
<feature type="DNA-binding region" description="H-T-H motif" evidence="2">
    <location>
        <begin position="51"/>
        <end position="70"/>
    </location>
</feature>
<dbReference type="SUPFAM" id="SSF48498">
    <property type="entry name" value="Tetracyclin repressor-like, C-terminal domain"/>
    <property type="match status" value="1"/>
</dbReference>
<dbReference type="OrthoDB" id="2356263at2"/>
<evidence type="ECO:0000256" key="3">
    <source>
        <dbReference type="SAM" id="MobiDB-lite"/>
    </source>
</evidence>
<dbReference type="InterPro" id="IPR009057">
    <property type="entry name" value="Homeodomain-like_sf"/>
</dbReference>
<organism evidence="5 6">
    <name type="scientific">Chimaeribacter coloradensis</name>
    <dbReference type="NCBI Taxonomy" id="2060068"/>
    <lineage>
        <taxon>Bacteria</taxon>
        <taxon>Pseudomonadati</taxon>
        <taxon>Pseudomonadota</taxon>
        <taxon>Gammaproteobacteria</taxon>
        <taxon>Enterobacterales</taxon>
        <taxon>Yersiniaceae</taxon>
        <taxon>Chimaeribacter</taxon>
    </lineage>
</organism>
<feature type="region of interest" description="Disordered" evidence="3">
    <location>
        <begin position="1"/>
        <end position="25"/>
    </location>
</feature>
<evidence type="ECO:0000313" key="5">
    <source>
        <dbReference type="EMBL" id="PLR35160.1"/>
    </source>
</evidence>
<dbReference type="Proteomes" id="UP000234503">
    <property type="component" value="Unassembled WGS sequence"/>
</dbReference>
<dbReference type="PROSITE" id="PS50977">
    <property type="entry name" value="HTH_TETR_2"/>
    <property type="match status" value="1"/>
</dbReference>
<reference evidence="5 6" key="1">
    <citation type="submission" date="2017-12" db="EMBL/GenBank/DDBJ databases">
        <title>Characterization of six clinical isolates of Enterochimera gen. nov., a novel genus of the Yersiniaciae family and the three species Enterochimera arupensis sp. nov., Enterochimera coloradensis sp. nov, and Enterochimera californica sp. nov.</title>
        <authorList>
            <person name="Rossi A."/>
            <person name="Fisher M."/>
        </authorList>
    </citation>
    <scope>NUCLEOTIDE SEQUENCE [LARGE SCALE GENOMIC DNA]</scope>
    <source>
        <strain evidence="6">2016-Iso4</strain>
    </source>
</reference>
<dbReference type="Pfam" id="PF00440">
    <property type="entry name" value="TetR_N"/>
    <property type="match status" value="1"/>
</dbReference>
<keyword evidence="1 2" id="KW-0238">DNA-binding</keyword>
<accession>A0A2N5E393</accession>
<dbReference type="EMBL" id="PJZH01000009">
    <property type="protein sequence ID" value="PLR35160.1"/>
    <property type="molecule type" value="Genomic_DNA"/>
</dbReference>
<evidence type="ECO:0000259" key="4">
    <source>
        <dbReference type="PROSITE" id="PS50977"/>
    </source>
</evidence>
<name>A0A2N5E393_9GAMM</name>
<gene>
    <name evidence="5" type="ORF">CYR32_10850</name>
</gene>
<evidence type="ECO:0000256" key="2">
    <source>
        <dbReference type="PROSITE-ProRule" id="PRU00335"/>
    </source>
</evidence>
<dbReference type="InterPro" id="IPR041474">
    <property type="entry name" value="NicS_C"/>
</dbReference>
<dbReference type="Pfam" id="PF17938">
    <property type="entry name" value="TetR_C_29"/>
    <property type="match status" value="1"/>
</dbReference>
<feature type="domain" description="HTH tetR-type" evidence="4">
    <location>
        <begin position="28"/>
        <end position="88"/>
    </location>
</feature>
<protein>
    <submittedName>
        <fullName evidence="5">TetR family transcriptional regulator</fullName>
    </submittedName>
</protein>
<dbReference type="PRINTS" id="PR00455">
    <property type="entry name" value="HTHTETR"/>
</dbReference>
<dbReference type="InterPro" id="IPR036271">
    <property type="entry name" value="Tet_transcr_reg_TetR-rel_C_sf"/>
</dbReference>
<dbReference type="AlphaFoldDB" id="A0A2N5E393"/>
<dbReference type="PANTHER" id="PTHR30328:SF54">
    <property type="entry name" value="HTH-TYPE TRANSCRIPTIONAL REPRESSOR SCO4008"/>
    <property type="match status" value="1"/>
</dbReference>
<evidence type="ECO:0000313" key="6">
    <source>
        <dbReference type="Proteomes" id="UP000234503"/>
    </source>
</evidence>